<feature type="transmembrane region" description="Helical" evidence="1">
    <location>
        <begin position="128"/>
        <end position="149"/>
    </location>
</feature>
<feature type="transmembrane region" description="Helical" evidence="1">
    <location>
        <begin position="87"/>
        <end position="107"/>
    </location>
</feature>
<evidence type="ECO:0000313" key="3">
    <source>
        <dbReference type="Proteomes" id="UP001304895"/>
    </source>
</evidence>
<keyword evidence="3" id="KW-1185">Reference proteome</keyword>
<proteinExistence type="predicted"/>
<evidence type="ECO:0000256" key="1">
    <source>
        <dbReference type="SAM" id="Phobius"/>
    </source>
</evidence>
<keyword evidence="1" id="KW-0472">Membrane</keyword>
<sequence length="158" mass="17387">MVRLAFFAAGCAGCAGIERWIDWTHARAVYHGEGGRRGMAGTRAWHGIIRCVVLPGNGNVSSRRGVVGLGSVCDDSPGKIPCTAFRRLFFCLVLVLLLSPLWVGGLYGWPWRVRHGVCYGSPRRDCSLGFCVFSCFLLLLSRLLLVQVLPNTTERFNS</sequence>
<protein>
    <submittedName>
        <fullName evidence="2">Uncharacterized protein</fullName>
    </submittedName>
</protein>
<dbReference type="EMBL" id="MU853407">
    <property type="protein sequence ID" value="KAK4134808.1"/>
    <property type="molecule type" value="Genomic_DNA"/>
</dbReference>
<keyword evidence="1" id="KW-0812">Transmembrane</keyword>
<dbReference type="AlphaFoldDB" id="A0AAN6UKP9"/>
<dbReference type="Proteomes" id="UP001304895">
    <property type="component" value="Unassembled WGS sequence"/>
</dbReference>
<gene>
    <name evidence="2" type="ORF">BT67DRAFT_281720</name>
</gene>
<comment type="caution">
    <text evidence="2">The sequence shown here is derived from an EMBL/GenBank/DDBJ whole genome shotgun (WGS) entry which is preliminary data.</text>
</comment>
<accession>A0AAN6UKP9</accession>
<evidence type="ECO:0000313" key="2">
    <source>
        <dbReference type="EMBL" id="KAK4134808.1"/>
    </source>
</evidence>
<organism evidence="2 3">
    <name type="scientific">Trichocladium antarcticum</name>
    <dbReference type="NCBI Taxonomy" id="1450529"/>
    <lineage>
        <taxon>Eukaryota</taxon>
        <taxon>Fungi</taxon>
        <taxon>Dikarya</taxon>
        <taxon>Ascomycota</taxon>
        <taxon>Pezizomycotina</taxon>
        <taxon>Sordariomycetes</taxon>
        <taxon>Sordariomycetidae</taxon>
        <taxon>Sordariales</taxon>
        <taxon>Chaetomiaceae</taxon>
        <taxon>Trichocladium</taxon>
    </lineage>
</organism>
<name>A0AAN6UKP9_9PEZI</name>
<reference evidence="2" key="2">
    <citation type="submission" date="2023-05" db="EMBL/GenBank/DDBJ databases">
        <authorList>
            <consortium name="Lawrence Berkeley National Laboratory"/>
            <person name="Steindorff A."/>
            <person name="Hensen N."/>
            <person name="Bonometti L."/>
            <person name="Westerberg I."/>
            <person name="Brannstrom I.O."/>
            <person name="Guillou S."/>
            <person name="Cros-Aarteil S."/>
            <person name="Calhoun S."/>
            <person name="Haridas S."/>
            <person name="Kuo A."/>
            <person name="Mondo S."/>
            <person name="Pangilinan J."/>
            <person name="Riley R."/>
            <person name="Labutti K."/>
            <person name="Andreopoulos B."/>
            <person name="Lipzen A."/>
            <person name="Chen C."/>
            <person name="Yanf M."/>
            <person name="Daum C."/>
            <person name="Ng V."/>
            <person name="Clum A."/>
            <person name="Ohm R."/>
            <person name="Martin F."/>
            <person name="Silar P."/>
            <person name="Natvig D."/>
            <person name="Lalanne C."/>
            <person name="Gautier V."/>
            <person name="Ament-Velasquez S.L."/>
            <person name="Kruys A."/>
            <person name="Hutchinson M.I."/>
            <person name="Powell A.J."/>
            <person name="Barry K."/>
            <person name="Miller A.N."/>
            <person name="Grigoriev I.V."/>
            <person name="Debuchy R."/>
            <person name="Gladieux P."/>
            <person name="Thoren M.H."/>
            <person name="Johannesson H."/>
        </authorList>
    </citation>
    <scope>NUCLEOTIDE SEQUENCE</scope>
    <source>
        <strain evidence="2">CBS 123565</strain>
    </source>
</reference>
<keyword evidence="1" id="KW-1133">Transmembrane helix</keyword>
<reference evidence="2" key="1">
    <citation type="journal article" date="2023" name="Mol. Phylogenet. Evol.">
        <title>Genome-scale phylogeny and comparative genomics of the fungal order Sordariales.</title>
        <authorList>
            <person name="Hensen N."/>
            <person name="Bonometti L."/>
            <person name="Westerberg I."/>
            <person name="Brannstrom I.O."/>
            <person name="Guillou S."/>
            <person name="Cros-Aarteil S."/>
            <person name="Calhoun S."/>
            <person name="Haridas S."/>
            <person name="Kuo A."/>
            <person name="Mondo S."/>
            <person name="Pangilinan J."/>
            <person name="Riley R."/>
            <person name="LaButti K."/>
            <person name="Andreopoulos B."/>
            <person name="Lipzen A."/>
            <person name="Chen C."/>
            <person name="Yan M."/>
            <person name="Daum C."/>
            <person name="Ng V."/>
            <person name="Clum A."/>
            <person name="Steindorff A."/>
            <person name="Ohm R.A."/>
            <person name="Martin F."/>
            <person name="Silar P."/>
            <person name="Natvig D.O."/>
            <person name="Lalanne C."/>
            <person name="Gautier V."/>
            <person name="Ament-Velasquez S.L."/>
            <person name="Kruys A."/>
            <person name="Hutchinson M.I."/>
            <person name="Powell A.J."/>
            <person name="Barry K."/>
            <person name="Miller A.N."/>
            <person name="Grigoriev I.V."/>
            <person name="Debuchy R."/>
            <person name="Gladieux P."/>
            <person name="Hiltunen Thoren M."/>
            <person name="Johannesson H."/>
        </authorList>
    </citation>
    <scope>NUCLEOTIDE SEQUENCE</scope>
    <source>
        <strain evidence="2">CBS 123565</strain>
    </source>
</reference>